<dbReference type="EMBL" id="VCQV01000005">
    <property type="protein sequence ID" value="TWP37614.1"/>
    <property type="molecule type" value="Genomic_DNA"/>
</dbReference>
<dbReference type="InterPro" id="IPR008136">
    <property type="entry name" value="CinA_C"/>
</dbReference>
<dbReference type="Gene3D" id="3.90.950.20">
    <property type="entry name" value="CinA-like"/>
    <property type="match status" value="1"/>
</dbReference>
<feature type="domain" description="CinA C-terminal" evidence="1">
    <location>
        <begin position="4"/>
        <end position="155"/>
    </location>
</feature>
<dbReference type="Pfam" id="PF02464">
    <property type="entry name" value="CinA"/>
    <property type="match status" value="1"/>
</dbReference>
<dbReference type="NCBIfam" id="TIGR00199">
    <property type="entry name" value="PncC_domain"/>
    <property type="match status" value="1"/>
</dbReference>
<evidence type="ECO:0000313" key="2">
    <source>
        <dbReference type="EMBL" id="TWP37614.1"/>
    </source>
</evidence>
<organism evidence="2 3">
    <name type="scientific">Leekyejoonella antrihumi</name>
    <dbReference type="NCBI Taxonomy" id="1660198"/>
    <lineage>
        <taxon>Bacteria</taxon>
        <taxon>Bacillati</taxon>
        <taxon>Actinomycetota</taxon>
        <taxon>Actinomycetes</taxon>
        <taxon>Micrococcales</taxon>
        <taxon>Dermacoccaceae</taxon>
        <taxon>Leekyejoonella</taxon>
    </lineage>
</organism>
<dbReference type="InterPro" id="IPR036653">
    <property type="entry name" value="CinA-like_C"/>
</dbReference>
<dbReference type="RefSeq" id="WP_146315681.1">
    <property type="nucleotide sequence ID" value="NZ_VCQV01000005.1"/>
</dbReference>
<evidence type="ECO:0000259" key="1">
    <source>
        <dbReference type="Pfam" id="PF02464"/>
    </source>
</evidence>
<gene>
    <name evidence="2" type="ORF">FGL98_05200</name>
</gene>
<dbReference type="SUPFAM" id="SSF142433">
    <property type="entry name" value="CinA-like"/>
    <property type="match status" value="1"/>
</dbReference>
<protein>
    <submittedName>
        <fullName evidence="2">CinA family protein</fullName>
    </submittedName>
</protein>
<accession>A0A563E6Z6</accession>
<evidence type="ECO:0000313" key="3">
    <source>
        <dbReference type="Proteomes" id="UP000320244"/>
    </source>
</evidence>
<keyword evidence="3" id="KW-1185">Reference proteome</keyword>
<reference evidence="2 3" key="2">
    <citation type="submission" date="2019-08" db="EMBL/GenBank/DDBJ databases">
        <title>Jejuicoccus antrihumi gen. nov., sp. nov., a new member of the family Dermacoccaceae isolated from a cave.</title>
        <authorList>
            <person name="Schumann P."/>
            <person name="Kim I.S."/>
        </authorList>
    </citation>
    <scope>NUCLEOTIDE SEQUENCE [LARGE SCALE GENOMIC DNA]</scope>
    <source>
        <strain evidence="2 3">C5-26</strain>
    </source>
</reference>
<proteinExistence type="predicted"/>
<sequence length="167" mass="16748">MPASELIARLADRGLTVGCAESLTGGLVSAALTAVPGASAVVRGGVVSYATQVKADVLGVDDFLLRNGGAVQAQVAREMAHGARSVLGAALGLATTGVAGPQPQDGQPVGRVFIAAGWVDRAGAPQDEVRRLDLAGDRAAIRAATVARIIELALSVLPAVPDRPPAD</sequence>
<dbReference type="Proteomes" id="UP000320244">
    <property type="component" value="Unassembled WGS sequence"/>
</dbReference>
<name>A0A563E6Z6_9MICO</name>
<reference evidence="2 3" key="1">
    <citation type="submission" date="2019-05" db="EMBL/GenBank/DDBJ databases">
        <authorList>
            <person name="Lee S.D."/>
        </authorList>
    </citation>
    <scope>NUCLEOTIDE SEQUENCE [LARGE SCALE GENOMIC DNA]</scope>
    <source>
        <strain evidence="2 3">C5-26</strain>
    </source>
</reference>
<comment type="caution">
    <text evidence="2">The sequence shown here is derived from an EMBL/GenBank/DDBJ whole genome shotgun (WGS) entry which is preliminary data.</text>
</comment>
<dbReference type="AlphaFoldDB" id="A0A563E6Z6"/>
<dbReference type="OrthoDB" id="1253990at2"/>